<dbReference type="InterPro" id="IPR046341">
    <property type="entry name" value="SET_dom_sf"/>
</dbReference>
<sequence length="451" mass="50395">MSTPTITPTEEELKLALINLKTLNPGTGISKIHALLLKTYPEWLVSEKRTKKIMQFYGLVSQSMPPLNEANIPAEPPMFPQSRVIDSLDVYQWTSKVAVKYFDKKKGKGLITVTDIEEGETIWREDPFIIAAEWEILDLQQKSAACGYCTTPLVQDSPLVHNCPSSSTATYCPFRFCNRLCLARSAKTHPLLCPAQNPPSAALVKMAYDTQWMALHAYAQCTARILLSNQHSDAALQQDMDIFRGLAALGLEERYKYSFKVLNYPEPNRGTWKKAFDLYTQAFRSPKHPPDQKRLAKLLKRPLPLDVQHDLLEYETGFLRGLGRMSLNLESHGGIYTLHAHLNHSCDPNVSVRHVDQRTALSRISLIAKRPIKAGEELLVTYVNPKLGFKARQEELRGWGFGACTCKRCVDEAKMVAQEPISPSGEAATASSTINDLEGLAEELKAGLGVL</sequence>
<keyword evidence="9" id="KW-1185">Reference proteome</keyword>
<evidence type="ECO:0000256" key="6">
    <source>
        <dbReference type="ARBA" id="ARBA00048619"/>
    </source>
</evidence>
<dbReference type="Proteomes" id="UP000567179">
    <property type="component" value="Unassembled WGS sequence"/>
</dbReference>
<dbReference type="GO" id="GO:0045814">
    <property type="term" value="P:negative regulation of gene expression, epigenetic"/>
    <property type="evidence" value="ECO:0007669"/>
    <property type="project" value="TreeGrafter"/>
</dbReference>
<dbReference type="SUPFAM" id="SSF82199">
    <property type="entry name" value="SET domain"/>
    <property type="match status" value="1"/>
</dbReference>
<dbReference type="PANTHER" id="PTHR46402">
    <property type="entry name" value="SET AND MYND DOMAIN-CONTAINING PROTEIN 5"/>
    <property type="match status" value="1"/>
</dbReference>
<evidence type="ECO:0000256" key="5">
    <source>
        <dbReference type="ARBA" id="ARBA00044528"/>
    </source>
</evidence>
<evidence type="ECO:0000259" key="7">
    <source>
        <dbReference type="PROSITE" id="PS50280"/>
    </source>
</evidence>
<gene>
    <name evidence="8" type="ORF">D9619_008932</name>
</gene>
<dbReference type="EMBL" id="JAACJJ010000002">
    <property type="protein sequence ID" value="KAF5329350.1"/>
    <property type="molecule type" value="Genomic_DNA"/>
</dbReference>
<evidence type="ECO:0000256" key="3">
    <source>
        <dbReference type="ARBA" id="ARBA00022691"/>
    </source>
</evidence>
<dbReference type="PANTHER" id="PTHR46402:SF2">
    <property type="entry name" value="HISTONE-LYSINE N-TRIMETHYLTRANSFERASE SMYD5"/>
    <property type="match status" value="1"/>
</dbReference>
<evidence type="ECO:0000256" key="4">
    <source>
        <dbReference type="ARBA" id="ARBA00042380"/>
    </source>
</evidence>
<organism evidence="8 9">
    <name type="scientific">Psilocybe cf. subviscida</name>
    <dbReference type="NCBI Taxonomy" id="2480587"/>
    <lineage>
        <taxon>Eukaryota</taxon>
        <taxon>Fungi</taxon>
        <taxon>Dikarya</taxon>
        <taxon>Basidiomycota</taxon>
        <taxon>Agaricomycotina</taxon>
        <taxon>Agaricomycetes</taxon>
        <taxon>Agaricomycetidae</taxon>
        <taxon>Agaricales</taxon>
        <taxon>Agaricineae</taxon>
        <taxon>Strophariaceae</taxon>
        <taxon>Psilocybe</taxon>
    </lineage>
</organism>
<dbReference type="Pfam" id="PF00856">
    <property type="entry name" value="SET"/>
    <property type="match status" value="1"/>
</dbReference>
<keyword evidence="3" id="KW-0949">S-adenosyl-L-methionine</keyword>
<dbReference type="Gene3D" id="2.170.270.10">
    <property type="entry name" value="SET domain"/>
    <property type="match status" value="1"/>
</dbReference>
<dbReference type="OrthoDB" id="438641at2759"/>
<dbReference type="InterPro" id="IPR001214">
    <property type="entry name" value="SET_dom"/>
</dbReference>
<protein>
    <recommendedName>
        <fullName evidence="5">Histone-lysine N-methyltransferase SET5</fullName>
    </recommendedName>
    <alternativeName>
        <fullName evidence="4">SET domain-containing protein 5</fullName>
    </alternativeName>
</protein>
<evidence type="ECO:0000313" key="9">
    <source>
        <dbReference type="Proteomes" id="UP000567179"/>
    </source>
</evidence>
<proteinExistence type="predicted"/>
<dbReference type="GO" id="GO:0032259">
    <property type="term" value="P:methylation"/>
    <property type="evidence" value="ECO:0007669"/>
    <property type="project" value="UniProtKB-KW"/>
</dbReference>
<dbReference type="AlphaFoldDB" id="A0A8H5FA19"/>
<evidence type="ECO:0000256" key="1">
    <source>
        <dbReference type="ARBA" id="ARBA00022603"/>
    </source>
</evidence>
<keyword evidence="2" id="KW-0808">Transferase</keyword>
<feature type="domain" description="SET" evidence="7">
    <location>
        <begin position="95"/>
        <end position="383"/>
    </location>
</feature>
<name>A0A8H5FA19_9AGAR</name>
<evidence type="ECO:0000256" key="2">
    <source>
        <dbReference type="ARBA" id="ARBA00022679"/>
    </source>
</evidence>
<keyword evidence="1" id="KW-0489">Methyltransferase</keyword>
<dbReference type="Gene3D" id="1.10.220.160">
    <property type="match status" value="1"/>
</dbReference>
<dbReference type="SMART" id="SM00317">
    <property type="entry name" value="SET"/>
    <property type="match status" value="1"/>
</dbReference>
<dbReference type="PROSITE" id="PS50280">
    <property type="entry name" value="SET"/>
    <property type="match status" value="1"/>
</dbReference>
<dbReference type="CDD" id="cd20071">
    <property type="entry name" value="SET_SMYD"/>
    <property type="match status" value="1"/>
</dbReference>
<comment type="caution">
    <text evidence="8">The sequence shown here is derived from an EMBL/GenBank/DDBJ whole genome shotgun (WGS) entry which is preliminary data.</text>
</comment>
<dbReference type="Gene3D" id="6.10.140.2220">
    <property type="match status" value="1"/>
</dbReference>
<accession>A0A8H5FA19</accession>
<dbReference type="GO" id="GO:0042799">
    <property type="term" value="F:histone H4K20 methyltransferase activity"/>
    <property type="evidence" value="ECO:0007669"/>
    <property type="project" value="TreeGrafter"/>
</dbReference>
<evidence type="ECO:0000313" key="8">
    <source>
        <dbReference type="EMBL" id="KAF5329350.1"/>
    </source>
</evidence>
<reference evidence="8 9" key="1">
    <citation type="journal article" date="2020" name="ISME J.">
        <title>Uncovering the hidden diversity of litter-decomposition mechanisms in mushroom-forming fungi.</title>
        <authorList>
            <person name="Floudas D."/>
            <person name="Bentzer J."/>
            <person name="Ahren D."/>
            <person name="Johansson T."/>
            <person name="Persson P."/>
            <person name="Tunlid A."/>
        </authorList>
    </citation>
    <scope>NUCLEOTIDE SEQUENCE [LARGE SCALE GENOMIC DNA]</scope>
    <source>
        <strain evidence="8 9">CBS 101986</strain>
    </source>
</reference>
<comment type="catalytic activity">
    <reaction evidence="6">
        <text>L-lysyl-[histone] + S-adenosyl-L-methionine = N(6)-methyl-L-lysyl-[histone] + S-adenosyl-L-homocysteine + H(+)</text>
        <dbReference type="Rhea" id="RHEA:10024"/>
        <dbReference type="Rhea" id="RHEA-COMP:9845"/>
        <dbReference type="Rhea" id="RHEA-COMP:9846"/>
        <dbReference type="ChEBI" id="CHEBI:15378"/>
        <dbReference type="ChEBI" id="CHEBI:29969"/>
        <dbReference type="ChEBI" id="CHEBI:57856"/>
        <dbReference type="ChEBI" id="CHEBI:59789"/>
        <dbReference type="ChEBI" id="CHEBI:61929"/>
    </reaction>
    <physiologicalReaction direction="left-to-right" evidence="6">
        <dbReference type="Rhea" id="RHEA:10025"/>
    </physiologicalReaction>
</comment>